<evidence type="ECO:0000256" key="3">
    <source>
        <dbReference type="ARBA" id="ARBA00022475"/>
    </source>
</evidence>
<evidence type="ECO:0000256" key="2">
    <source>
        <dbReference type="ARBA" id="ARBA00021549"/>
    </source>
</evidence>
<evidence type="ECO:0000256" key="11">
    <source>
        <dbReference type="SAM" id="Phobius"/>
    </source>
</evidence>
<reference evidence="13 14" key="1">
    <citation type="submission" date="2020-08" db="EMBL/GenBank/DDBJ databases">
        <title>Genomic Encyclopedia of Type Strains, Phase IV (KMG-IV): sequencing the most valuable type-strain genomes for metagenomic binning, comparative biology and taxonomic classification.</title>
        <authorList>
            <person name="Goeker M."/>
        </authorList>
    </citation>
    <scope>NUCLEOTIDE SEQUENCE [LARGE SCALE GENOMIC DNA]</scope>
    <source>
        <strain evidence="13 14">DSM 22359</strain>
    </source>
</reference>
<dbReference type="PROSITE" id="PS00409">
    <property type="entry name" value="PROKAR_NTER_METHYL"/>
    <property type="match status" value="1"/>
</dbReference>
<feature type="transmembrane region" description="Helical" evidence="11">
    <location>
        <begin position="12"/>
        <end position="32"/>
    </location>
</feature>
<dbReference type="NCBIfam" id="TIGR02532">
    <property type="entry name" value="IV_pilin_GFxxxE"/>
    <property type="match status" value="1"/>
</dbReference>
<comment type="subcellular location">
    <subcellularLocation>
        <location evidence="1">Cell inner membrane</location>
        <topology evidence="1">Single-pass membrane protein</topology>
    </subcellularLocation>
</comment>
<evidence type="ECO:0000256" key="4">
    <source>
        <dbReference type="ARBA" id="ARBA00022481"/>
    </source>
</evidence>
<dbReference type="Pfam" id="PF12019">
    <property type="entry name" value="GspH"/>
    <property type="match status" value="1"/>
</dbReference>
<dbReference type="InterPro" id="IPR012902">
    <property type="entry name" value="N_methyl_site"/>
</dbReference>
<evidence type="ECO:0000256" key="9">
    <source>
        <dbReference type="ARBA" id="ARBA00025772"/>
    </source>
</evidence>
<comment type="similarity">
    <text evidence="9">Belongs to the GSP H family.</text>
</comment>
<dbReference type="Gene3D" id="3.55.40.10">
    <property type="entry name" value="minor pseudopilin epsh domain"/>
    <property type="match status" value="1"/>
</dbReference>
<dbReference type="GO" id="GO:0015627">
    <property type="term" value="C:type II protein secretion system complex"/>
    <property type="evidence" value="ECO:0007669"/>
    <property type="project" value="InterPro"/>
</dbReference>
<dbReference type="RefSeq" id="WP_246362713.1">
    <property type="nucleotide sequence ID" value="NZ_JACHFE010000007.1"/>
</dbReference>
<keyword evidence="3" id="KW-1003">Cell membrane</keyword>
<dbReference type="InterPro" id="IPR022346">
    <property type="entry name" value="T2SS_GspH"/>
</dbReference>
<keyword evidence="6 11" id="KW-0812">Transmembrane</keyword>
<dbReference type="Pfam" id="PF07963">
    <property type="entry name" value="N_methyl"/>
    <property type="match status" value="1"/>
</dbReference>
<evidence type="ECO:0000313" key="14">
    <source>
        <dbReference type="Proteomes" id="UP000591735"/>
    </source>
</evidence>
<evidence type="ECO:0000256" key="10">
    <source>
        <dbReference type="ARBA" id="ARBA00030775"/>
    </source>
</evidence>
<proteinExistence type="inferred from homology"/>
<evidence type="ECO:0000256" key="8">
    <source>
        <dbReference type="ARBA" id="ARBA00023136"/>
    </source>
</evidence>
<keyword evidence="7 11" id="KW-1133">Transmembrane helix</keyword>
<evidence type="ECO:0000256" key="1">
    <source>
        <dbReference type="ARBA" id="ARBA00004377"/>
    </source>
</evidence>
<dbReference type="EMBL" id="JACHFE010000007">
    <property type="protein sequence ID" value="MBB5322166.1"/>
    <property type="molecule type" value="Genomic_DNA"/>
</dbReference>
<dbReference type="Proteomes" id="UP000591735">
    <property type="component" value="Unassembled WGS sequence"/>
</dbReference>
<keyword evidence="8 11" id="KW-0472">Membrane</keyword>
<evidence type="ECO:0000313" key="13">
    <source>
        <dbReference type="EMBL" id="MBB5322166.1"/>
    </source>
</evidence>
<dbReference type="SUPFAM" id="SSF54523">
    <property type="entry name" value="Pili subunits"/>
    <property type="match status" value="1"/>
</dbReference>
<evidence type="ECO:0000259" key="12">
    <source>
        <dbReference type="Pfam" id="PF12019"/>
    </source>
</evidence>
<evidence type="ECO:0000256" key="6">
    <source>
        <dbReference type="ARBA" id="ARBA00022692"/>
    </source>
</evidence>
<keyword evidence="5" id="KW-0997">Cell inner membrane</keyword>
<keyword evidence="14" id="KW-1185">Reference proteome</keyword>
<name>A0A840UM55_9GAMM</name>
<dbReference type="InterPro" id="IPR045584">
    <property type="entry name" value="Pilin-like"/>
</dbReference>
<gene>
    <name evidence="13" type="ORF">HNR38_002661</name>
</gene>
<dbReference type="GO" id="GO:0015628">
    <property type="term" value="P:protein secretion by the type II secretion system"/>
    <property type="evidence" value="ECO:0007669"/>
    <property type="project" value="InterPro"/>
</dbReference>
<evidence type="ECO:0000256" key="5">
    <source>
        <dbReference type="ARBA" id="ARBA00022519"/>
    </source>
</evidence>
<organism evidence="13 14">
    <name type="scientific">Marinobacter oulmenensis</name>
    <dbReference type="NCBI Taxonomy" id="643747"/>
    <lineage>
        <taxon>Bacteria</taxon>
        <taxon>Pseudomonadati</taxon>
        <taxon>Pseudomonadota</taxon>
        <taxon>Gammaproteobacteria</taxon>
        <taxon>Pseudomonadales</taxon>
        <taxon>Marinobacteraceae</taxon>
        <taxon>Marinobacter</taxon>
    </lineage>
</organism>
<sequence length="193" mass="20036">MSGDRMRYQSGVTLVELMVTLLVLSIVIGFAIPSFQVMVQNNRIASQINTVSGTLAFARSSASIRPGEFVTFCASTDGASCSGNAQWETGWLVFRDVNGDVSVDAADEVLRVNNGLAGGNTLRVRGFGGVNSSVRFDSEGMPRMPAGTIGAGTFIVCDDRGVANAEALVVSAAGQVRSVSNGQDHAGNAIACP</sequence>
<evidence type="ECO:0000256" key="7">
    <source>
        <dbReference type="ARBA" id="ARBA00022989"/>
    </source>
</evidence>
<dbReference type="GO" id="GO:0005886">
    <property type="term" value="C:plasma membrane"/>
    <property type="evidence" value="ECO:0007669"/>
    <property type="project" value="UniProtKB-SubCell"/>
</dbReference>
<accession>A0A840UM55</accession>
<dbReference type="AlphaFoldDB" id="A0A840UM55"/>
<feature type="domain" description="General secretion pathway GspH" evidence="12">
    <location>
        <begin position="48"/>
        <end position="174"/>
    </location>
</feature>
<protein>
    <recommendedName>
        <fullName evidence="2">Type II secretion system protein H</fullName>
    </recommendedName>
    <alternativeName>
        <fullName evidence="10">General secretion pathway protein H</fullName>
    </alternativeName>
</protein>
<comment type="caution">
    <text evidence="13">The sequence shown here is derived from an EMBL/GenBank/DDBJ whole genome shotgun (WGS) entry which is preliminary data.</text>
</comment>
<keyword evidence="4" id="KW-0488">Methylation</keyword>